<evidence type="ECO:0000313" key="10">
    <source>
        <dbReference type="Proteomes" id="UP001274896"/>
    </source>
</evidence>
<dbReference type="GO" id="GO:0005794">
    <property type="term" value="C:Golgi apparatus"/>
    <property type="evidence" value="ECO:0007669"/>
    <property type="project" value="TreeGrafter"/>
</dbReference>
<keyword evidence="8" id="KW-0472">Membrane</keyword>
<dbReference type="GO" id="GO:0048280">
    <property type="term" value="P:vesicle fusion with Golgi apparatus"/>
    <property type="evidence" value="ECO:0007669"/>
    <property type="project" value="TreeGrafter"/>
</dbReference>
<dbReference type="GO" id="GO:0015031">
    <property type="term" value="P:protein transport"/>
    <property type="evidence" value="ECO:0007669"/>
    <property type="project" value="UniProtKB-KW"/>
</dbReference>
<dbReference type="SUPFAM" id="SSF58038">
    <property type="entry name" value="SNARE fusion complex"/>
    <property type="match status" value="1"/>
</dbReference>
<keyword evidence="7" id="KW-0175">Coiled coil</keyword>
<evidence type="ECO:0000256" key="5">
    <source>
        <dbReference type="ARBA" id="ARBA00022927"/>
    </source>
</evidence>
<name>A0AAE0V1C7_9TELE</name>
<dbReference type="GO" id="GO:0006891">
    <property type="term" value="P:intra-Golgi vesicle-mediated transport"/>
    <property type="evidence" value="ECO:0007669"/>
    <property type="project" value="TreeGrafter"/>
</dbReference>
<dbReference type="PANTHER" id="PTHR21230">
    <property type="entry name" value="VESICLE TRANSPORT V-SNARE PROTEIN VTI1-RELATED"/>
    <property type="match status" value="1"/>
</dbReference>
<keyword evidence="3" id="KW-0813">Transport</keyword>
<evidence type="ECO:0000256" key="3">
    <source>
        <dbReference type="ARBA" id="ARBA00022448"/>
    </source>
</evidence>
<dbReference type="GO" id="GO:0005789">
    <property type="term" value="C:endoplasmic reticulum membrane"/>
    <property type="evidence" value="ECO:0007669"/>
    <property type="project" value="TreeGrafter"/>
</dbReference>
<comment type="caution">
    <text evidence="9">The sequence shown here is derived from an EMBL/GenBank/DDBJ whole genome shotgun (WGS) entry which is preliminary data.</text>
</comment>
<evidence type="ECO:0000256" key="6">
    <source>
        <dbReference type="ARBA" id="ARBA00022989"/>
    </source>
</evidence>
<accession>A0AAE0V1C7</accession>
<keyword evidence="5" id="KW-0653">Protein transport</keyword>
<evidence type="ECO:0000256" key="1">
    <source>
        <dbReference type="ARBA" id="ARBA00004211"/>
    </source>
</evidence>
<proteinExistence type="inferred from homology"/>
<evidence type="ECO:0000256" key="2">
    <source>
        <dbReference type="ARBA" id="ARBA00006108"/>
    </source>
</evidence>
<dbReference type="GO" id="GO:0012507">
    <property type="term" value="C:ER to Golgi transport vesicle membrane"/>
    <property type="evidence" value="ECO:0007669"/>
    <property type="project" value="TreeGrafter"/>
</dbReference>
<organism evidence="9 10">
    <name type="scientific">Hemibagrus guttatus</name>
    <dbReference type="NCBI Taxonomy" id="175788"/>
    <lineage>
        <taxon>Eukaryota</taxon>
        <taxon>Metazoa</taxon>
        <taxon>Chordata</taxon>
        <taxon>Craniata</taxon>
        <taxon>Vertebrata</taxon>
        <taxon>Euteleostomi</taxon>
        <taxon>Actinopterygii</taxon>
        <taxon>Neopterygii</taxon>
        <taxon>Teleostei</taxon>
        <taxon>Ostariophysi</taxon>
        <taxon>Siluriformes</taxon>
        <taxon>Bagridae</taxon>
        <taxon>Hemibagrus</taxon>
    </lineage>
</organism>
<dbReference type="AlphaFoldDB" id="A0AAE0V1C7"/>
<evidence type="ECO:0000256" key="7">
    <source>
        <dbReference type="ARBA" id="ARBA00023054"/>
    </source>
</evidence>
<dbReference type="GO" id="GO:0016236">
    <property type="term" value="P:macroautophagy"/>
    <property type="evidence" value="ECO:0007669"/>
    <property type="project" value="TreeGrafter"/>
</dbReference>
<dbReference type="GO" id="GO:0006896">
    <property type="term" value="P:Golgi to vacuole transport"/>
    <property type="evidence" value="ECO:0007669"/>
    <property type="project" value="TreeGrafter"/>
</dbReference>
<dbReference type="FunFam" id="1.20.5.110:FF:000002">
    <property type="entry name" value="Vesicle transport through interaction with t-SNAREsB"/>
    <property type="match status" value="1"/>
</dbReference>
<protein>
    <submittedName>
        <fullName evidence="9">Uncharacterized protein</fullName>
    </submittedName>
</protein>
<evidence type="ECO:0000256" key="4">
    <source>
        <dbReference type="ARBA" id="ARBA00022692"/>
    </source>
</evidence>
<dbReference type="GO" id="GO:0031201">
    <property type="term" value="C:SNARE complex"/>
    <property type="evidence" value="ECO:0007669"/>
    <property type="project" value="TreeGrafter"/>
</dbReference>
<dbReference type="Proteomes" id="UP001274896">
    <property type="component" value="Unassembled WGS sequence"/>
</dbReference>
<comment type="similarity">
    <text evidence="2">Belongs to the VTI1 family.</text>
</comment>
<dbReference type="PANTHER" id="PTHR21230:SF26">
    <property type="entry name" value="VESICLE TRANSPORT THROUGH INTERACTION WITH T-SNARES HOMOLOG 1A"/>
    <property type="match status" value="1"/>
</dbReference>
<dbReference type="GO" id="GO:0031902">
    <property type="term" value="C:late endosome membrane"/>
    <property type="evidence" value="ECO:0007669"/>
    <property type="project" value="TreeGrafter"/>
</dbReference>
<comment type="subcellular location">
    <subcellularLocation>
        <location evidence="1">Membrane</location>
        <topology evidence="1">Single-pass type IV membrane protein</topology>
    </subcellularLocation>
</comment>
<dbReference type="Pfam" id="PF12352">
    <property type="entry name" value="V-SNARE_C"/>
    <property type="match status" value="1"/>
</dbReference>
<evidence type="ECO:0000256" key="8">
    <source>
        <dbReference type="ARBA" id="ARBA00023136"/>
    </source>
</evidence>
<dbReference type="CDD" id="cd15891">
    <property type="entry name" value="SNARE_Vti1a"/>
    <property type="match status" value="1"/>
</dbReference>
<dbReference type="GO" id="GO:0005484">
    <property type="term" value="F:SNAP receptor activity"/>
    <property type="evidence" value="ECO:0007669"/>
    <property type="project" value="TreeGrafter"/>
</dbReference>
<sequence>MVSQFGSLGYTIMGKTADLTVVQKTIIDPPSQGGINLDASVPAENQLCFINGNPLITRAARNEEKGEGRNVHFSPPSSFKQIVQLLCTLLLLWSFIPIKPVSYHPKESFTSPPPPIVSNQALKEAEQIGQEILSNLHSDREKIQRSRDRLRETDANLGKSSRILSGMLRSSYRNGY</sequence>
<keyword evidence="6" id="KW-1133">Transmembrane helix</keyword>
<dbReference type="GO" id="GO:0000149">
    <property type="term" value="F:SNARE binding"/>
    <property type="evidence" value="ECO:0007669"/>
    <property type="project" value="TreeGrafter"/>
</dbReference>
<dbReference type="EMBL" id="JAUCMX010000012">
    <property type="protein sequence ID" value="KAK3528859.1"/>
    <property type="molecule type" value="Genomic_DNA"/>
</dbReference>
<keyword evidence="10" id="KW-1185">Reference proteome</keyword>
<dbReference type="GO" id="GO:0005829">
    <property type="term" value="C:cytosol"/>
    <property type="evidence" value="ECO:0007669"/>
    <property type="project" value="GOC"/>
</dbReference>
<reference evidence="9" key="1">
    <citation type="submission" date="2023-06" db="EMBL/GenBank/DDBJ databases">
        <title>Male Hemibagrus guttatus genome.</title>
        <authorList>
            <person name="Bian C."/>
        </authorList>
    </citation>
    <scope>NUCLEOTIDE SEQUENCE</scope>
    <source>
        <strain evidence="9">Male_cb2023</strain>
        <tissue evidence="9">Muscle</tissue>
    </source>
</reference>
<dbReference type="Gene3D" id="1.20.5.110">
    <property type="match status" value="1"/>
</dbReference>
<dbReference type="GO" id="GO:0042147">
    <property type="term" value="P:retrograde transport, endosome to Golgi"/>
    <property type="evidence" value="ECO:0007669"/>
    <property type="project" value="TreeGrafter"/>
</dbReference>
<gene>
    <name evidence="9" type="ORF">QTP70_011741</name>
</gene>
<keyword evidence="4" id="KW-0812">Transmembrane</keyword>
<evidence type="ECO:0000313" key="9">
    <source>
        <dbReference type="EMBL" id="KAK3528859.1"/>
    </source>
</evidence>